<evidence type="ECO:0000256" key="4">
    <source>
        <dbReference type="ARBA" id="ARBA00022989"/>
    </source>
</evidence>
<sequence length="418" mass="45193">MRKKKIGPILLSGLIIGPILGSGIIILPPLIFRTIGDYALVAWLLTMIVSFVFAAVFGRLYIRFPGDSGAAQAVEQALGKPFRNLGAMFLIIAVCLGPIAVLSTASDYLSLWTGKDSPFILLALLMLVYAAVSMSIASLGRLSLILSSSITLLLVSGALHSLLVARGRIDFSTPFQLPAFGYSLLLLFWCLVGWEVIGNYTGEVRQPKKTIHRAIIFSCLVIAVVSLTVAAAVQWVDPEKLHVPVSGKLDLILSSLFGSQAKPLIALITAALCLSTVIMVIGGVSRLIAAQADKGIFPAPLAYRNKKGVPVAALSVMFSVHLTVFLLAELRLITLVQIIAIANTFFLGNAFLGLVAAFRLLEEKWIRWSSVFLGIGLLSLLIFTAKWVLVAIVGMTVWTWLRTVHARHPASSIRKKEH</sequence>
<keyword evidence="4 6" id="KW-1133">Transmembrane helix</keyword>
<evidence type="ECO:0000256" key="2">
    <source>
        <dbReference type="ARBA" id="ARBA00022475"/>
    </source>
</evidence>
<dbReference type="InterPro" id="IPR002293">
    <property type="entry name" value="AA/rel_permease1"/>
</dbReference>
<dbReference type="EMBL" id="CP159510">
    <property type="protein sequence ID" value="XCJ17661.1"/>
    <property type="molecule type" value="Genomic_DNA"/>
</dbReference>
<accession>A0AAU8II73</accession>
<dbReference type="PIRSF" id="PIRSF006060">
    <property type="entry name" value="AA_transporter"/>
    <property type="match status" value="1"/>
</dbReference>
<feature type="transmembrane region" description="Helical" evidence="6">
    <location>
        <begin position="334"/>
        <end position="358"/>
    </location>
</feature>
<dbReference type="PANTHER" id="PTHR42770:SF13">
    <property type="entry name" value="L-METHIONINE_BRANCHED-CHAIN AMINO ACID EXPORTER YJEH"/>
    <property type="match status" value="1"/>
</dbReference>
<feature type="transmembrane region" description="Helical" evidence="6">
    <location>
        <begin position="9"/>
        <end position="32"/>
    </location>
</feature>
<feature type="transmembrane region" description="Helical" evidence="6">
    <location>
        <begin position="117"/>
        <end position="137"/>
    </location>
</feature>
<evidence type="ECO:0000256" key="6">
    <source>
        <dbReference type="SAM" id="Phobius"/>
    </source>
</evidence>
<dbReference type="GO" id="GO:0005886">
    <property type="term" value="C:plasma membrane"/>
    <property type="evidence" value="ECO:0007669"/>
    <property type="project" value="UniProtKB-SubCell"/>
</dbReference>
<dbReference type="InterPro" id="IPR050367">
    <property type="entry name" value="APC_superfamily"/>
</dbReference>
<dbReference type="Pfam" id="PF13520">
    <property type="entry name" value="AA_permease_2"/>
    <property type="match status" value="1"/>
</dbReference>
<dbReference type="Gene3D" id="1.20.1740.10">
    <property type="entry name" value="Amino acid/polyamine transporter I"/>
    <property type="match status" value="1"/>
</dbReference>
<feature type="transmembrane region" description="Helical" evidence="6">
    <location>
        <begin position="175"/>
        <end position="194"/>
    </location>
</feature>
<feature type="transmembrane region" description="Helical" evidence="6">
    <location>
        <begin position="144"/>
        <end position="163"/>
    </location>
</feature>
<keyword evidence="5 6" id="KW-0472">Membrane</keyword>
<dbReference type="RefSeq" id="WP_353948807.1">
    <property type="nucleotide sequence ID" value="NZ_CP159510.1"/>
</dbReference>
<protein>
    <submittedName>
        <fullName evidence="7">Amino acid permease</fullName>
    </submittedName>
</protein>
<keyword evidence="2" id="KW-1003">Cell membrane</keyword>
<feature type="transmembrane region" description="Helical" evidence="6">
    <location>
        <begin position="370"/>
        <end position="401"/>
    </location>
</feature>
<feature type="transmembrane region" description="Helical" evidence="6">
    <location>
        <begin position="215"/>
        <end position="236"/>
    </location>
</feature>
<keyword evidence="3 6" id="KW-0812">Transmembrane</keyword>
<organism evidence="7">
    <name type="scientific">Sporolactobacillus sp. Y61</name>
    <dbReference type="NCBI Taxonomy" id="3160863"/>
    <lineage>
        <taxon>Bacteria</taxon>
        <taxon>Bacillati</taxon>
        <taxon>Bacillota</taxon>
        <taxon>Bacilli</taxon>
        <taxon>Bacillales</taxon>
        <taxon>Sporolactobacillaceae</taxon>
        <taxon>Sporolactobacillus</taxon>
    </lineage>
</organism>
<dbReference type="GO" id="GO:0022857">
    <property type="term" value="F:transmembrane transporter activity"/>
    <property type="evidence" value="ECO:0007669"/>
    <property type="project" value="InterPro"/>
</dbReference>
<reference evidence="7" key="1">
    <citation type="submission" date="2024-06" db="EMBL/GenBank/DDBJ databases">
        <authorList>
            <person name="Fan A."/>
            <person name="Zhang F.Y."/>
            <person name="Zhang L."/>
        </authorList>
    </citation>
    <scope>NUCLEOTIDE SEQUENCE</scope>
    <source>
        <strain evidence="7">Y61</strain>
    </source>
</reference>
<feature type="transmembrane region" description="Helical" evidence="6">
    <location>
        <begin position="264"/>
        <end position="288"/>
    </location>
</feature>
<dbReference type="AlphaFoldDB" id="A0AAU8II73"/>
<evidence type="ECO:0000256" key="1">
    <source>
        <dbReference type="ARBA" id="ARBA00004651"/>
    </source>
</evidence>
<name>A0AAU8II73_9BACL</name>
<proteinExistence type="predicted"/>
<feature type="transmembrane region" description="Helical" evidence="6">
    <location>
        <begin position="309"/>
        <end position="328"/>
    </location>
</feature>
<dbReference type="PANTHER" id="PTHR42770">
    <property type="entry name" value="AMINO ACID TRANSPORTER-RELATED"/>
    <property type="match status" value="1"/>
</dbReference>
<evidence type="ECO:0000313" key="7">
    <source>
        <dbReference type="EMBL" id="XCJ17661.1"/>
    </source>
</evidence>
<gene>
    <name evidence="7" type="ORF">ABNN70_03990</name>
</gene>
<evidence type="ECO:0000256" key="3">
    <source>
        <dbReference type="ARBA" id="ARBA00022692"/>
    </source>
</evidence>
<comment type="subcellular location">
    <subcellularLocation>
        <location evidence="1">Cell membrane</location>
        <topology evidence="1">Multi-pass membrane protein</topology>
    </subcellularLocation>
</comment>
<evidence type="ECO:0000256" key="5">
    <source>
        <dbReference type="ARBA" id="ARBA00023136"/>
    </source>
</evidence>
<feature type="transmembrane region" description="Helical" evidence="6">
    <location>
        <begin position="38"/>
        <end position="62"/>
    </location>
</feature>
<feature type="transmembrane region" description="Helical" evidence="6">
    <location>
        <begin position="82"/>
        <end position="105"/>
    </location>
</feature>